<dbReference type="STRING" id="12957.A0A158NQM8"/>
<dbReference type="Gene3D" id="3.10.20.90">
    <property type="entry name" value="Phosphatidylinositol 3-kinase Catalytic Subunit, Chain A, domain 1"/>
    <property type="match status" value="1"/>
</dbReference>
<evidence type="ECO:0000313" key="9">
    <source>
        <dbReference type="EnsemblMetazoa" id="XP_012059836.1"/>
    </source>
</evidence>
<dbReference type="PROSITE" id="PS00479">
    <property type="entry name" value="ZF_DAG_PE_1"/>
    <property type="match status" value="1"/>
</dbReference>
<dbReference type="AlphaFoldDB" id="A0A158NQM8"/>
<evidence type="ECO:0000259" key="7">
    <source>
        <dbReference type="PROSITE" id="PS50081"/>
    </source>
</evidence>
<dbReference type="PROSITE" id="PS50011">
    <property type="entry name" value="PROTEIN_KINASE_DOM"/>
    <property type="match status" value="1"/>
</dbReference>
<feature type="domain" description="Phorbol-ester/DAG-type" evidence="7">
    <location>
        <begin position="290"/>
        <end position="335"/>
    </location>
</feature>
<dbReference type="PANTHER" id="PTHR44329">
    <property type="entry name" value="SERINE/THREONINE-PROTEIN KINASE TNNI3K-RELATED"/>
    <property type="match status" value="1"/>
</dbReference>
<dbReference type="InterPro" id="IPR003116">
    <property type="entry name" value="RBD_dom"/>
</dbReference>
<keyword evidence="2" id="KW-0479">Metal-binding</keyword>
<feature type="coiled-coil region" evidence="4">
    <location>
        <begin position="175"/>
        <end position="212"/>
    </location>
</feature>
<dbReference type="InterPro" id="IPR011009">
    <property type="entry name" value="Kinase-like_dom_sf"/>
</dbReference>
<feature type="region of interest" description="Disordered" evidence="5">
    <location>
        <begin position="592"/>
        <end position="653"/>
    </location>
</feature>
<dbReference type="GO" id="GO:0004709">
    <property type="term" value="F:MAP kinase kinase kinase activity"/>
    <property type="evidence" value="ECO:0007669"/>
    <property type="project" value="TreeGrafter"/>
</dbReference>
<name>A0A158NQM8_ATTCE</name>
<dbReference type="Gene3D" id="3.30.60.20">
    <property type="match status" value="1"/>
</dbReference>
<dbReference type="InterPro" id="IPR002219">
    <property type="entry name" value="PKC_DAG/PE"/>
</dbReference>
<evidence type="ECO:0000256" key="2">
    <source>
        <dbReference type="ARBA" id="ARBA00022723"/>
    </source>
</evidence>
<evidence type="ECO:0000313" key="10">
    <source>
        <dbReference type="Proteomes" id="UP000005205"/>
    </source>
</evidence>
<evidence type="ECO:0000256" key="3">
    <source>
        <dbReference type="ARBA" id="ARBA00022833"/>
    </source>
</evidence>
<feature type="domain" description="RBD" evidence="8">
    <location>
        <begin position="209"/>
        <end position="280"/>
    </location>
</feature>
<dbReference type="InParanoid" id="A0A158NQM8"/>
<evidence type="ECO:0000256" key="1">
    <source>
        <dbReference type="ARBA" id="ARBA00010507"/>
    </source>
</evidence>
<feature type="compositionally biased region" description="Acidic residues" evidence="5">
    <location>
        <begin position="416"/>
        <end position="426"/>
    </location>
</feature>
<evidence type="ECO:0000259" key="6">
    <source>
        <dbReference type="PROSITE" id="PS50011"/>
    </source>
</evidence>
<evidence type="ECO:0000256" key="4">
    <source>
        <dbReference type="SAM" id="Coils"/>
    </source>
</evidence>
<dbReference type="OrthoDB" id="774951at2759"/>
<feature type="region of interest" description="Disordered" evidence="5">
    <location>
        <begin position="368"/>
        <end position="428"/>
    </location>
</feature>
<feature type="compositionally biased region" description="Polar residues" evidence="5">
    <location>
        <begin position="381"/>
        <end position="396"/>
    </location>
</feature>
<dbReference type="KEGG" id="acep:105623044"/>
<dbReference type="InterPro" id="IPR051681">
    <property type="entry name" value="Ser/Thr_Kinases-Pseudokinases"/>
</dbReference>
<reference evidence="9" key="2">
    <citation type="submission" date="2016-04" db="UniProtKB">
        <authorList>
            <consortium name="EnsemblMetazoa"/>
        </authorList>
    </citation>
    <scope>IDENTIFICATION</scope>
</reference>
<dbReference type="EnsemblMetazoa" id="XM_012204446.1">
    <property type="protein sequence ID" value="XP_012059836.1"/>
    <property type="gene ID" value="LOC105623044"/>
</dbReference>
<proteinExistence type="inferred from homology"/>
<dbReference type="Pfam" id="PF02196">
    <property type="entry name" value="RBD"/>
    <property type="match status" value="1"/>
</dbReference>
<dbReference type="Gene3D" id="1.10.510.10">
    <property type="entry name" value="Transferase(Phosphotransferase) domain 1"/>
    <property type="match status" value="1"/>
</dbReference>
<dbReference type="GO" id="GO:0006950">
    <property type="term" value="P:response to stress"/>
    <property type="evidence" value="ECO:0007669"/>
    <property type="project" value="UniProtKB-ARBA"/>
</dbReference>
<dbReference type="SMART" id="SM00455">
    <property type="entry name" value="RBD"/>
    <property type="match status" value="1"/>
</dbReference>
<keyword evidence="3" id="KW-0862">Zinc</keyword>
<dbReference type="SUPFAM" id="SSF56112">
    <property type="entry name" value="Protein kinase-like (PK-like)"/>
    <property type="match status" value="1"/>
</dbReference>
<feature type="compositionally biased region" description="Basic and acidic residues" evidence="5">
    <location>
        <begin position="623"/>
        <end position="639"/>
    </location>
</feature>
<keyword evidence="10" id="KW-1185">Reference proteome</keyword>
<sequence length="837" mass="97548">MSRKAWYAKQLKMAYKRRMQMIESDELYNSLEIEEPTVPLTAANMMIDPDKFDNLEIAIPSTSTTNYPLSRSTMLHRELQDAIQNEDRMNEYNGYDDSQQIVESVPSTSTAIHSDSYQSLIQEKKSLKFEIDNIGKVMTCCKTAVNRWLSVLDEEFPEKEYLQEYEEGADKLHELQCIEIELENKQEKIEELEKLRKKAEEAKKKKKISILMIHLPNSQYTTIEVKEGLTLRNAVSKAMERRQLILDDCAAYIKQRMTYFISWDTDISTLPCKEVFVEYLETFPVPVFWTHNFAGTKVLLGYCYVCGKSVLYGFICKACNRKFHTKCVSYASLLCEHIRRRTAYYERLLANNPATGIIQIPPVPVPSISSRRRIKKPAQDTEPTTIDKTTQVTTRTKFLRYPRRNKRHQKSKDQDDSCADDTESEDSIFSQDSIRDFKIVAEEITYEDDDEKGKGTYGTVYKADWYGPVAVKRLNIEVPTELEIEMFKNEVNVLRKIRHMHVLSFMACIVKPYLAIITQWCEGNSLYHRLHVAEDELEMITIVIILKQISEGMDYLHARNIHHRDLKSKNIFFHNGLHVKIGDFGLAVMKSRQPRNNRRDELDEKDERDERDENDENDEKDEEIEKGKKNKKVGTDDKIKKTKRTTTKTKKELEEELENQLAGSVRWMAPEVLRFKEDYPYSFQSDVYAFGIVMYELFARDLPYGYKTDKLFILYNVGRGGLKPDEKKIRSDTPKKLVKLYNQCIEFEKEKRPLFPYILRQVYHVFKATPKIRRTTSLPLKTDVLADTYIERADDVQDFLTSDADDYDDEKADIDANINANVSVSNSASVVDVFADF</sequence>
<dbReference type="SUPFAM" id="SSF57889">
    <property type="entry name" value="Cysteine-rich domain"/>
    <property type="match status" value="1"/>
</dbReference>
<dbReference type="eggNOG" id="KOG0193">
    <property type="taxonomic scope" value="Eukaryota"/>
</dbReference>
<feature type="compositionally biased region" description="Acidic residues" evidence="5">
    <location>
        <begin position="603"/>
        <end position="622"/>
    </location>
</feature>
<dbReference type="SMART" id="SM00220">
    <property type="entry name" value="S_TKc"/>
    <property type="match status" value="1"/>
</dbReference>
<dbReference type="PROSITE" id="PS00108">
    <property type="entry name" value="PROTEIN_KINASE_ST"/>
    <property type="match status" value="1"/>
</dbReference>
<dbReference type="Proteomes" id="UP000005205">
    <property type="component" value="Unassembled WGS sequence"/>
</dbReference>
<dbReference type="CDD" id="cd20811">
    <property type="entry name" value="C1_Raf"/>
    <property type="match status" value="1"/>
</dbReference>
<feature type="compositionally biased region" description="Basic residues" evidence="5">
    <location>
        <begin position="397"/>
        <end position="410"/>
    </location>
</feature>
<dbReference type="InterPro" id="IPR046349">
    <property type="entry name" value="C1-like_sf"/>
</dbReference>
<keyword evidence="4" id="KW-0175">Coiled coil</keyword>
<protein>
    <recommendedName>
        <fullName evidence="11">Protein kinase domain-containing protein</fullName>
    </recommendedName>
</protein>
<dbReference type="CDD" id="cd01816">
    <property type="entry name" value="RBD_RAF"/>
    <property type="match status" value="1"/>
</dbReference>
<evidence type="ECO:0008006" key="11">
    <source>
        <dbReference type="Google" id="ProtNLM"/>
    </source>
</evidence>
<reference evidence="10" key="1">
    <citation type="journal article" date="2011" name="PLoS Genet.">
        <title>The genome sequence of the leaf-cutter ant Atta cephalotes reveals insights into its obligate symbiotic lifestyle.</title>
        <authorList>
            <person name="Suen G."/>
            <person name="Teiling C."/>
            <person name="Li L."/>
            <person name="Holt C."/>
            <person name="Abouheif E."/>
            <person name="Bornberg-Bauer E."/>
            <person name="Bouffard P."/>
            <person name="Caldera E.J."/>
            <person name="Cash E."/>
            <person name="Cavanaugh A."/>
            <person name="Denas O."/>
            <person name="Elhaik E."/>
            <person name="Fave M.J."/>
            <person name="Gadau J."/>
            <person name="Gibson J.D."/>
            <person name="Graur D."/>
            <person name="Grubbs K.J."/>
            <person name="Hagen D.E."/>
            <person name="Harkins T.T."/>
            <person name="Helmkampf M."/>
            <person name="Hu H."/>
            <person name="Johnson B.R."/>
            <person name="Kim J."/>
            <person name="Marsh S.E."/>
            <person name="Moeller J.A."/>
            <person name="Munoz-Torres M.C."/>
            <person name="Murphy M.C."/>
            <person name="Naughton M.C."/>
            <person name="Nigam S."/>
            <person name="Overson R."/>
            <person name="Rajakumar R."/>
            <person name="Reese J.T."/>
            <person name="Scott J.J."/>
            <person name="Smith C.R."/>
            <person name="Tao S."/>
            <person name="Tsutsui N.D."/>
            <person name="Viljakainen L."/>
            <person name="Wissler L."/>
            <person name="Yandell M.D."/>
            <person name="Zimmer F."/>
            <person name="Taylor J."/>
            <person name="Slater S.C."/>
            <person name="Clifton S.W."/>
            <person name="Warren W.C."/>
            <person name="Elsik C.G."/>
            <person name="Smith C.D."/>
            <person name="Weinstock G.M."/>
            <person name="Gerardo N.M."/>
            <person name="Currie C.R."/>
        </authorList>
    </citation>
    <scope>NUCLEOTIDE SEQUENCE [LARGE SCALE GENOMIC DNA]</scope>
</reference>
<evidence type="ECO:0000259" key="8">
    <source>
        <dbReference type="PROSITE" id="PS50898"/>
    </source>
</evidence>
<dbReference type="PANTHER" id="PTHR44329:SF262">
    <property type="entry name" value="RAF HOMOLOG SERINE_THREONINE-PROTEIN KINASE RAF"/>
    <property type="match status" value="1"/>
</dbReference>
<dbReference type="SMART" id="SM00109">
    <property type="entry name" value="C1"/>
    <property type="match status" value="1"/>
</dbReference>
<dbReference type="InterPro" id="IPR008271">
    <property type="entry name" value="Ser/Thr_kinase_AS"/>
</dbReference>
<feature type="domain" description="Protein kinase" evidence="6">
    <location>
        <begin position="446"/>
        <end position="767"/>
    </location>
</feature>
<dbReference type="GO" id="GO:0046872">
    <property type="term" value="F:metal ion binding"/>
    <property type="evidence" value="ECO:0007669"/>
    <property type="project" value="UniProtKB-KW"/>
</dbReference>
<dbReference type="Pfam" id="PF07714">
    <property type="entry name" value="PK_Tyr_Ser-Thr"/>
    <property type="match status" value="2"/>
</dbReference>
<evidence type="ECO:0000256" key="5">
    <source>
        <dbReference type="SAM" id="MobiDB-lite"/>
    </source>
</evidence>
<accession>A0A158NQM8</accession>
<organism evidence="9 10">
    <name type="scientific">Atta cephalotes</name>
    <name type="common">Leafcutter ant</name>
    <dbReference type="NCBI Taxonomy" id="12957"/>
    <lineage>
        <taxon>Eukaryota</taxon>
        <taxon>Metazoa</taxon>
        <taxon>Ecdysozoa</taxon>
        <taxon>Arthropoda</taxon>
        <taxon>Hexapoda</taxon>
        <taxon>Insecta</taxon>
        <taxon>Pterygota</taxon>
        <taxon>Neoptera</taxon>
        <taxon>Endopterygota</taxon>
        <taxon>Hymenoptera</taxon>
        <taxon>Apocrita</taxon>
        <taxon>Aculeata</taxon>
        <taxon>Formicoidea</taxon>
        <taxon>Formicidae</taxon>
        <taxon>Myrmicinae</taxon>
        <taxon>Atta</taxon>
    </lineage>
</organism>
<dbReference type="EMBL" id="ADTU01023415">
    <property type="status" value="NOT_ANNOTATED_CDS"/>
    <property type="molecule type" value="Genomic_DNA"/>
</dbReference>
<dbReference type="FunCoup" id="A0A158NQM8">
    <property type="interactions" value="1642"/>
</dbReference>
<comment type="similarity">
    <text evidence="1">Belongs to the protein kinase superfamily. TKL Ser/Thr protein kinase family. RAF subfamily.</text>
</comment>
<dbReference type="InterPro" id="IPR001245">
    <property type="entry name" value="Ser-Thr/Tyr_kinase_cat_dom"/>
</dbReference>
<dbReference type="SUPFAM" id="SSF54236">
    <property type="entry name" value="Ubiquitin-like"/>
    <property type="match status" value="1"/>
</dbReference>
<dbReference type="PROSITE" id="PS50081">
    <property type="entry name" value="ZF_DAG_PE_2"/>
    <property type="match status" value="1"/>
</dbReference>
<dbReference type="InterPro" id="IPR029071">
    <property type="entry name" value="Ubiquitin-like_domsf"/>
</dbReference>
<dbReference type="GO" id="GO:0005524">
    <property type="term" value="F:ATP binding"/>
    <property type="evidence" value="ECO:0007669"/>
    <property type="project" value="InterPro"/>
</dbReference>
<gene>
    <name evidence="9" type="primary">105623044</name>
</gene>
<dbReference type="PROSITE" id="PS50898">
    <property type="entry name" value="RBD"/>
    <property type="match status" value="1"/>
</dbReference>
<dbReference type="InterPro" id="IPR000719">
    <property type="entry name" value="Prot_kinase_dom"/>
</dbReference>
<dbReference type="Gene3D" id="3.30.200.20">
    <property type="entry name" value="Phosphorylase Kinase, domain 1"/>
    <property type="match status" value="1"/>
</dbReference>